<dbReference type="AlphaFoldDB" id="A0A5N5DZD2"/>
<name>A0A5N5DZD2_RHOER</name>
<accession>A0A5N5DZD2</accession>
<organism evidence="1 2">
    <name type="scientific">Rhodococcus erythropolis</name>
    <name type="common">Arthrobacter picolinophilus</name>
    <dbReference type="NCBI Taxonomy" id="1833"/>
    <lineage>
        <taxon>Bacteria</taxon>
        <taxon>Bacillati</taxon>
        <taxon>Actinomycetota</taxon>
        <taxon>Actinomycetes</taxon>
        <taxon>Mycobacteriales</taxon>
        <taxon>Nocardiaceae</taxon>
        <taxon>Rhodococcus</taxon>
        <taxon>Rhodococcus erythropolis group</taxon>
    </lineage>
</organism>
<sequence>MFTNEGVSVNPPINHYRRRSVKSILFGGVVAALLLSGCTISSAGPTTEGRQSSKMPTDSEQITTVIRSHLDALRTGSTESAAATVCAEKQVSTTTTGKVLPAITLDAVEYVTLQGSTATATVRGHLDDAPETSIGKVVSLTSTSGHWLIC</sequence>
<dbReference type="EMBL" id="MRBO01000583">
    <property type="protein sequence ID" value="KAB2583247.1"/>
    <property type="molecule type" value="Genomic_DNA"/>
</dbReference>
<reference evidence="1 2" key="1">
    <citation type="journal article" date="2017" name="Poromechanics V (2013)">
        <title>Genomic Characterization of the Arsenic-Tolerant Actinobacterium, &lt;i&gt;Rhodococcus erythropolis&lt;/i&gt; S43.</title>
        <authorList>
            <person name="Retamal-Morales G."/>
            <person name="Mehnert M."/>
            <person name="Schwabe R."/>
            <person name="Tischler D."/>
            <person name="Schloemann M."/>
            <person name="Levican G.J."/>
        </authorList>
    </citation>
    <scope>NUCLEOTIDE SEQUENCE [LARGE SCALE GENOMIC DNA]</scope>
    <source>
        <strain evidence="1 2">S43</strain>
    </source>
</reference>
<evidence type="ECO:0000313" key="2">
    <source>
        <dbReference type="Proteomes" id="UP000325576"/>
    </source>
</evidence>
<evidence type="ECO:0008006" key="3">
    <source>
        <dbReference type="Google" id="ProtNLM"/>
    </source>
</evidence>
<comment type="caution">
    <text evidence="1">The sequence shown here is derived from an EMBL/GenBank/DDBJ whole genome shotgun (WGS) entry which is preliminary data.</text>
</comment>
<protein>
    <recommendedName>
        <fullName evidence="3">DUF4878 domain-containing protein</fullName>
    </recommendedName>
</protein>
<evidence type="ECO:0000313" key="1">
    <source>
        <dbReference type="EMBL" id="KAB2583247.1"/>
    </source>
</evidence>
<gene>
    <name evidence="1" type="ORF">BS297_21605</name>
</gene>
<proteinExistence type="predicted"/>
<dbReference type="Proteomes" id="UP000325576">
    <property type="component" value="Unassembled WGS sequence"/>
</dbReference>
<dbReference type="KEGG" id="reb:XU06_28270"/>